<accession>A0ABU2VR96</accession>
<evidence type="ECO:0000313" key="3">
    <source>
        <dbReference type="Proteomes" id="UP001183824"/>
    </source>
</evidence>
<comment type="caution">
    <text evidence="2">The sequence shown here is derived from an EMBL/GenBank/DDBJ whole genome shotgun (WGS) entry which is preliminary data.</text>
</comment>
<dbReference type="RefSeq" id="WP_311720304.1">
    <property type="nucleotide sequence ID" value="NZ_JAVREZ010000030.1"/>
</dbReference>
<dbReference type="InterPro" id="IPR029069">
    <property type="entry name" value="HotDog_dom_sf"/>
</dbReference>
<feature type="domain" description="A-factor biosynthesis hotdog" evidence="1">
    <location>
        <begin position="205"/>
        <end position="325"/>
    </location>
</feature>
<feature type="domain" description="A-factor biosynthesis hotdog" evidence="1">
    <location>
        <begin position="36"/>
        <end position="173"/>
    </location>
</feature>
<name>A0ABU2VR96_9ACTN</name>
<dbReference type="SUPFAM" id="SSF54637">
    <property type="entry name" value="Thioesterase/thiol ester dehydrase-isomerase"/>
    <property type="match status" value="1"/>
</dbReference>
<proteinExistence type="predicted"/>
<dbReference type="Pfam" id="PF03756">
    <property type="entry name" value="AfsA"/>
    <property type="match status" value="2"/>
</dbReference>
<dbReference type="Proteomes" id="UP001183824">
    <property type="component" value="Unassembled WGS sequence"/>
</dbReference>
<dbReference type="Gene3D" id="3.10.129.10">
    <property type="entry name" value="Hotdog Thioesterase"/>
    <property type="match status" value="1"/>
</dbReference>
<dbReference type="InterPro" id="IPR005509">
    <property type="entry name" value="AfsA_hotdog_dom"/>
</dbReference>
<gene>
    <name evidence="2" type="ORF">RNB18_46940</name>
</gene>
<dbReference type="InterPro" id="IPR047757">
    <property type="entry name" value="AfsA-like"/>
</dbReference>
<evidence type="ECO:0000259" key="1">
    <source>
        <dbReference type="Pfam" id="PF03756"/>
    </source>
</evidence>
<dbReference type="NCBIfam" id="NF041195">
    <property type="entry name" value="ScbA_BarX_GamBu"/>
    <property type="match status" value="1"/>
</dbReference>
<reference evidence="3" key="1">
    <citation type="submission" date="2023-07" db="EMBL/GenBank/DDBJ databases">
        <title>30 novel species of actinomycetes from the DSMZ collection.</title>
        <authorList>
            <person name="Nouioui I."/>
        </authorList>
    </citation>
    <scope>NUCLEOTIDE SEQUENCE [LARGE SCALE GENOMIC DNA]</scope>
    <source>
        <strain evidence="3">DSM 41640</strain>
    </source>
</reference>
<organism evidence="2 3">
    <name type="scientific">Streptomyces doebereineriae</name>
    <dbReference type="NCBI Taxonomy" id="3075528"/>
    <lineage>
        <taxon>Bacteria</taxon>
        <taxon>Bacillati</taxon>
        <taxon>Actinomycetota</taxon>
        <taxon>Actinomycetes</taxon>
        <taxon>Kitasatosporales</taxon>
        <taxon>Streptomycetaceae</taxon>
        <taxon>Streptomyces</taxon>
    </lineage>
</organism>
<sequence>MPVHLSLPAELADDLSAPAAESLHPLTFERTAPRDLVHRRAIGEVLLTDDWIRLGAHRFKVGAQWPRGHGFYGPVGGRWHDPLLAAESIRQTSSLVSHVFYDLPRDHPTLMTELSLALSPEALRLDDRPVDVELTVDCGEVTRHGSRLAAMTMEIGLVRDEVPLGRGRMTFNCMRRSVYRRLRGSHAEVPARLPEQPEPLPPHEVGRAVEADVVLGLPLDDPGAADPRQGAWPLRVNWAHPTLFDHPTDHVPGMLLLEAARQAAQRLAGPGPVLVTVMTNQFHRYVEFDAPCLVRARLSASGDGGHEVRVAAEQHGAVVYECTLTLQRAPVSTGGPR</sequence>
<keyword evidence="3" id="KW-1185">Reference proteome</keyword>
<dbReference type="EMBL" id="JAVREZ010000030">
    <property type="protein sequence ID" value="MDT0487621.1"/>
    <property type="molecule type" value="Genomic_DNA"/>
</dbReference>
<evidence type="ECO:0000313" key="2">
    <source>
        <dbReference type="EMBL" id="MDT0487621.1"/>
    </source>
</evidence>
<protein>
    <submittedName>
        <fullName evidence="2">ScbA/BarX family gamma-butyrolactone biosynthesis protein</fullName>
    </submittedName>
</protein>